<organism evidence="1 2">
    <name type="scientific">Candidatus Komeilibacteria bacterium RIFCSPLOWO2_01_FULL_53_11</name>
    <dbReference type="NCBI Taxonomy" id="1798552"/>
    <lineage>
        <taxon>Bacteria</taxon>
        <taxon>Candidatus Komeiliibacteriota</taxon>
    </lineage>
</organism>
<dbReference type="EMBL" id="MHKN01000022">
    <property type="protein sequence ID" value="OGY92195.1"/>
    <property type="molecule type" value="Genomic_DNA"/>
</dbReference>
<sequence length="133" mass="14601">MKRTTIAIIALIIIGALAYYFTPVGTIRKDRADLPLEGAGGEDCGEDASYSWDDSLGACVRARELDQTLRNVARTALDYIGSREGTMTVTAIEPRSCEGCYYVTVESGGTSGYVELEAWRLKTYAFGDDHYPR</sequence>
<name>A0A1G2BSM5_9BACT</name>
<dbReference type="AlphaFoldDB" id="A0A1G2BSM5"/>
<evidence type="ECO:0000313" key="2">
    <source>
        <dbReference type="Proteomes" id="UP000177349"/>
    </source>
</evidence>
<comment type="caution">
    <text evidence="1">The sequence shown here is derived from an EMBL/GenBank/DDBJ whole genome shotgun (WGS) entry which is preliminary data.</text>
</comment>
<dbReference type="Proteomes" id="UP000177349">
    <property type="component" value="Unassembled WGS sequence"/>
</dbReference>
<accession>A0A1G2BSM5</accession>
<reference evidence="1 2" key="1">
    <citation type="journal article" date="2016" name="Nat. Commun.">
        <title>Thousands of microbial genomes shed light on interconnected biogeochemical processes in an aquifer system.</title>
        <authorList>
            <person name="Anantharaman K."/>
            <person name="Brown C.T."/>
            <person name="Hug L.A."/>
            <person name="Sharon I."/>
            <person name="Castelle C.J."/>
            <person name="Probst A.J."/>
            <person name="Thomas B.C."/>
            <person name="Singh A."/>
            <person name="Wilkins M.J."/>
            <person name="Karaoz U."/>
            <person name="Brodie E.L."/>
            <person name="Williams K.H."/>
            <person name="Hubbard S.S."/>
            <person name="Banfield J.F."/>
        </authorList>
    </citation>
    <scope>NUCLEOTIDE SEQUENCE [LARGE SCALE GENOMIC DNA]</scope>
</reference>
<gene>
    <name evidence="1" type="ORF">A3B31_00735</name>
</gene>
<protein>
    <submittedName>
        <fullName evidence="1">Uncharacterized protein</fullName>
    </submittedName>
</protein>
<proteinExistence type="predicted"/>
<evidence type="ECO:0000313" key="1">
    <source>
        <dbReference type="EMBL" id="OGY92195.1"/>
    </source>
</evidence>